<keyword evidence="2" id="KW-1185">Reference proteome</keyword>
<protein>
    <submittedName>
        <fullName evidence="1">Uncharacterized protein</fullName>
    </submittedName>
</protein>
<organism evidence="1 2">
    <name type="scientific">Allacma fusca</name>
    <dbReference type="NCBI Taxonomy" id="39272"/>
    <lineage>
        <taxon>Eukaryota</taxon>
        <taxon>Metazoa</taxon>
        <taxon>Ecdysozoa</taxon>
        <taxon>Arthropoda</taxon>
        <taxon>Hexapoda</taxon>
        <taxon>Collembola</taxon>
        <taxon>Symphypleona</taxon>
        <taxon>Sminthuridae</taxon>
        <taxon>Allacma</taxon>
    </lineage>
</organism>
<reference evidence="1" key="1">
    <citation type="submission" date="2021-06" db="EMBL/GenBank/DDBJ databases">
        <authorList>
            <person name="Hodson N. C."/>
            <person name="Mongue J. A."/>
            <person name="Jaron S. K."/>
        </authorList>
    </citation>
    <scope>NUCLEOTIDE SEQUENCE</scope>
</reference>
<comment type="caution">
    <text evidence="1">The sequence shown here is derived from an EMBL/GenBank/DDBJ whole genome shotgun (WGS) entry which is preliminary data.</text>
</comment>
<gene>
    <name evidence="1" type="ORF">AFUS01_LOCUS46640</name>
</gene>
<accession>A0A8J2Q6X8</accession>
<evidence type="ECO:0000313" key="2">
    <source>
        <dbReference type="Proteomes" id="UP000708208"/>
    </source>
</evidence>
<proteinExistence type="predicted"/>
<sequence>MDKLDVQSCDSESQTDLRCSFPNMVSMDISTQIGIIAADSSTQHNVNVTDSATQNNAFTFEESLPDGGVEVGVQIQQILSDKETQEEVKVVDAGVQHGTLVSFEDKEISTESEMEKTASKNYVDVFIQAVVNDLGVSKSCQCFTIGANPNATSEQAVQTHEALSTLSVEVQAVRESADVTIQNHQIVSSMRTQTESTIVCDQSIQTVFSPYTRQLNVCNEDSPEKMEVFTQTQPEEVEQIDPALNQNHNVKIKVETKEEKSQFKDSSSQCDSLSVQAIDAQTNTTFPTEHSIAKTYHDVSTSHESLTNTQYSMTQYEENISDSSTMTLFEESSKTDSSESANQALLLVDSFTQYECSTGTSVTTTMTLDSLDKMTQYENHILDVMTQYDLIDFSDIPKEEYESTGAHTTNPEGSVSASISATTIRDNLAQEEMNNSKYSSLRGRVEDCLQNWQWYQSEKNEPDPDQKSEAEFYIEEFPNTKVENMPPNEFPLEKDSAGVCSQVQIDKHSFGDAVFASVRGKRSKRPGGSRKFCIIM</sequence>
<dbReference type="AlphaFoldDB" id="A0A8J2Q6X8"/>
<evidence type="ECO:0000313" key="1">
    <source>
        <dbReference type="EMBL" id="CAG7837541.1"/>
    </source>
</evidence>
<dbReference type="Proteomes" id="UP000708208">
    <property type="component" value="Unassembled WGS sequence"/>
</dbReference>
<dbReference type="EMBL" id="CAJVCH010571448">
    <property type="protein sequence ID" value="CAG7837541.1"/>
    <property type="molecule type" value="Genomic_DNA"/>
</dbReference>
<name>A0A8J2Q6X8_9HEXA</name>